<keyword evidence="5" id="KW-0808">Transferase</keyword>
<comment type="catalytic activity">
    <reaction evidence="1">
        <text>ATP + protein L-histidine = ADP + protein N-phospho-L-histidine.</text>
        <dbReference type="EC" id="2.7.13.3"/>
    </reaction>
</comment>
<keyword evidence="9" id="KW-1133">Transmembrane helix</keyword>
<dbReference type="FunFam" id="3.30.565.10:FF:000006">
    <property type="entry name" value="Sensor histidine kinase WalK"/>
    <property type="match status" value="1"/>
</dbReference>
<accession>A0A437S7F5</accession>
<dbReference type="SMART" id="SM00388">
    <property type="entry name" value="HisKA"/>
    <property type="match status" value="1"/>
</dbReference>
<proteinExistence type="predicted"/>
<comment type="caution">
    <text evidence="11">The sequence shown here is derived from an EMBL/GenBank/DDBJ whole genome shotgun (WGS) entry which is preliminary data.</text>
</comment>
<keyword evidence="7" id="KW-0902">Two-component regulatory system</keyword>
<dbReference type="GO" id="GO:0005886">
    <property type="term" value="C:plasma membrane"/>
    <property type="evidence" value="ECO:0007669"/>
    <property type="project" value="TreeGrafter"/>
</dbReference>
<dbReference type="AlphaFoldDB" id="A0A437S7F5"/>
<evidence type="ECO:0000256" key="7">
    <source>
        <dbReference type="ARBA" id="ARBA00023012"/>
    </source>
</evidence>
<dbReference type="PANTHER" id="PTHR45453">
    <property type="entry name" value="PHOSPHATE REGULON SENSOR PROTEIN PHOR"/>
    <property type="match status" value="1"/>
</dbReference>
<dbReference type="CDD" id="cd00082">
    <property type="entry name" value="HisKA"/>
    <property type="match status" value="1"/>
</dbReference>
<evidence type="ECO:0000313" key="11">
    <source>
        <dbReference type="EMBL" id="RVU54986.1"/>
    </source>
</evidence>
<dbReference type="InterPro" id="IPR003661">
    <property type="entry name" value="HisK_dim/P_dom"/>
</dbReference>
<evidence type="ECO:0000256" key="2">
    <source>
        <dbReference type="ARBA" id="ARBA00004370"/>
    </source>
</evidence>
<feature type="domain" description="Histidine kinase" evidence="10">
    <location>
        <begin position="233"/>
        <end position="444"/>
    </location>
</feature>
<evidence type="ECO:0000256" key="1">
    <source>
        <dbReference type="ARBA" id="ARBA00000085"/>
    </source>
</evidence>
<keyword evidence="12" id="KW-1185">Reference proteome</keyword>
<dbReference type="GO" id="GO:0000155">
    <property type="term" value="F:phosphorelay sensor kinase activity"/>
    <property type="evidence" value="ECO:0007669"/>
    <property type="project" value="InterPro"/>
</dbReference>
<gene>
    <name evidence="11" type="ORF">EF514_05225</name>
</gene>
<keyword evidence="8 9" id="KW-0472">Membrane</keyword>
<dbReference type="GO" id="GO:0004721">
    <property type="term" value="F:phosphoprotein phosphatase activity"/>
    <property type="evidence" value="ECO:0007669"/>
    <property type="project" value="TreeGrafter"/>
</dbReference>
<dbReference type="InterPro" id="IPR036890">
    <property type="entry name" value="HATPase_C_sf"/>
</dbReference>
<dbReference type="InterPro" id="IPR005467">
    <property type="entry name" value="His_kinase_dom"/>
</dbReference>
<name>A0A437S7F5_9FIRM</name>
<sequence length="444" mass="49795">MNENVSAKKLSLYFGIVIMLFALIISIIFMFLFYNQTIDVQTQSLINRAEIIADEFSEFENNGEKMQGYGAYLRFINSIAGAEAWIVDRQQNVLTSGNGGMGKGTGNRGDSESIKQELPENAQNIVDKIFEGEINVGESFSDIMHERTITVGVPVYNEKNEITLVVLLHTQISEIQGAAKRGISILIVSILIGIILSFILSVFLSKKFTGPILLEEAQNIIQQEQNRKDFLASVAHELKTPLTIVKTSLENLQSRDNLTEDEMRQSSLQSLMEINYLQRFVNDLLDLSKLENPGFSIDICDVYLSELISDITRSVRRMAEEKDIAIIIKDIPNVSIQGDYERLRQMFFIILDNAIKFSGSGSSVTIAGEGSRISVCDEGSGISEEELPHIFDRFYRNEEKENRSGTGLGLAIAKEIAERHKISLKVKSKENIGTCFYLDFSKLI</sequence>
<dbReference type="Pfam" id="PF00512">
    <property type="entry name" value="HisKA"/>
    <property type="match status" value="1"/>
</dbReference>
<evidence type="ECO:0000256" key="3">
    <source>
        <dbReference type="ARBA" id="ARBA00012438"/>
    </source>
</evidence>
<dbReference type="Pfam" id="PF02518">
    <property type="entry name" value="HATPase_c"/>
    <property type="match status" value="1"/>
</dbReference>
<dbReference type="SUPFAM" id="SSF47384">
    <property type="entry name" value="Homodimeric domain of signal transducing histidine kinase"/>
    <property type="match status" value="1"/>
</dbReference>
<dbReference type="SMART" id="SM00387">
    <property type="entry name" value="HATPase_c"/>
    <property type="match status" value="1"/>
</dbReference>
<evidence type="ECO:0000256" key="5">
    <source>
        <dbReference type="ARBA" id="ARBA00022679"/>
    </source>
</evidence>
<dbReference type="Gene3D" id="3.30.565.10">
    <property type="entry name" value="Histidine kinase-like ATPase, C-terminal domain"/>
    <property type="match status" value="1"/>
</dbReference>
<feature type="transmembrane region" description="Helical" evidence="9">
    <location>
        <begin position="183"/>
        <end position="204"/>
    </location>
</feature>
<evidence type="ECO:0000256" key="6">
    <source>
        <dbReference type="ARBA" id="ARBA00022777"/>
    </source>
</evidence>
<dbReference type="Gene3D" id="1.10.287.130">
    <property type="match status" value="1"/>
</dbReference>
<reference evidence="11 12" key="1">
    <citation type="submission" date="2018-11" db="EMBL/GenBank/DDBJ databases">
        <title>Genome sequencing and assembly of Anaerosphaera sp. nov., GS7-6-2.</title>
        <authorList>
            <person name="Rettenmaier R."/>
            <person name="Liebl W."/>
            <person name="Zverlov V."/>
        </authorList>
    </citation>
    <scope>NUCLEOTIDE SEQUENCE [LARGE SCALE GENOMIC DNA]</scope>
    <source>
        <strain evidence="11 12">GS7-6-2</strain>
    </source>
</reference>
<dbReference type="FunFam" id="1.10.287.130:FF:000001">
    <property type="entry name" value="Two-component sensor histidine kinase"/>
    <property type="match status" value="1"/>
</dbReference>
<dbReference type="InterPro" id="IPR036097">
    <property type="entry name" value="HisK_dim/P_sf"/>
</dbReference>
<dbReference type="PANTHER" id="PTHR45453:SF1">
    <property type="entry name" value="PHOSPHATE REGULON SENSOR PROTEIN PHOR"/>
    <property type="match status" value="1"/>
</dbReference>
<keyword evidence="6" id="KW-0418">Kinase</keyword>
<dbReference type="SUPFAM" id="SSF55874">
    <property type="entry name" value="ATPase domain of HSP90 chaperone/DNA topoisomerase II/histidine kinase"/>
    <property type="match status" value="1"/>
</dbReference>
<keyword evidence="4" id="KW-0597">Phosphoprotein</keyword>
<comment type="subcellular location">
    <subcellularLocation>
        <location evidence="2">Membrane</location>
    </subcellularLocation>
</comment>
<protein>
    <recommendedName>
        <fullName evidence="3">histidine kinase</fullName>
        <ecNumber evidence="3">2.7.13.3</ecNumber>
    </recommendedName>
</protein>
<keyword evidence="9" id="KW-0812">Transmembrane</keyword>
<dbReference type="PRINTS" id="PR00344">
    <property type="entry name" value="BCTRLSENSOR"/>
</dbReference>
<dbReference type="PROSITE" id="PS50109">
    <property type="entry name" value="HIS_KIN"/>
    <property type="match status" value="1"/>
</dbReference>
<dbReference type="GO" id="GO:0016036">
    <property type="term" value="P:cellular response to phosphate starvation"/>
    <property type="evidence" value="ECO:0007669"/>
    <property type="project" value="TreeGrafter"/>
</dbReference>
<dbReference type="InterPro" id="IPR003594">
    <property type="entry name" value="HATPase_dom"/>
</dbReference>
<evidence type="ECO:0000256" key="8">
    <source>
        <dbReference type="ARBA" id="ARBA00023136"/>
    </source>
</evidence>
<dbReference type="RefSeq" id="WP_127724368.1">
    <property type="nucleotide sequence ID" value="NZ_RLIH01000005.1"/>
</dbReference>
<evidence type="ECO:0000256" key="4">
    <source>
        <dbReference type="ARBA" id="ARBA00022553"/>
    </source>
</evidence>
<dbReference type="InterPro" id="IPR050351">
    <property type="entry name" value="BphY/WalK/GraS-like"/>
</dbReference>
<evidence type="ECO:0000256" key="9">
    <source>
        <dbReference type="SAM" id="Phobius"/>
    </source>
</evidence>
<evidence type="ECO:0000259" key="10">
    <source>
        <dbReference type="PROSITE" id="PS50109"/>
    </source>
</evidence>
<dbReference type="EC" id="2.7.13.3" evidence="3"/>
<feature type="transmembrane region" description="Helical" evidence="9">
    <location>
        <begin position="12"/>
        <end position="34"/>
    </location>
</feature>
<organism evidence="11 12">
    <name type="scientific">Anaerosphaera multitolerans</name>
    <dbReference type="NCBI Taxonomy" id="2487351"/>
    <lineage>
        <taxon>Bacteria</taxon>
        <taxon>Bacillati</taxon>
        <taxon>Bacillota</taxon>
        <taxon>Tissierellia</taxon>
        <taxon>Tissierellales</taxon>
        <taxon>Peptoniphilaceae</taxon>
        <taxon>Anaerosphaera</taxon>
    </lineage>
</organism>
<dbReference type="CDD" id="cd00075">
    <property type="entry name" value="HATPase"/>
    <property type="match status" value="1"/>
</dbReference>
<dbReference type="EMBL" id="RLIH01000005">
    <property type="protein sequence ID" value="RVU54986.1"/>
    <property type="molecule type" value="Genomic_DNA"/>
</dbReference>
<evidence type="ECO:0000313" key="12">
    <source>
        <dbReference type="Proteomes" id="UP000288812"/>
    </source>
</evidence>
<dbReference type="InterPro" id="IPR004358">
    <property type="entry name" value="Sig_transdc_His_kin-like_C"/>
</dbReference>
<dbReference type="Proteomes" id="UP000288812">
    <property type="component" value="Unassembled WGS sequence"/>
</dbReference>
<dbReference type="OrthoDB" id="9780718at2"/>